<evidence type="ECO:0000256" key="8">
    <source>
        <dbReference type="ARBA" id="ARBA00023102"/>
    </source>
</evidence>
<dbReference type="EC" id="3.6.1.31" evidence="3"/>
<dbReference type="Pfam" id="PF01503">
    <property type="entry name" value="PRA-PH"/>
    <property type="match status" value="1"/>
</dbReference>
<reference evidence="9" key="1">
    <citation type="submission" date="2019-08" db="EMBL/GenBank/DDBJ databases">
        <authorList>
            <person name="Kucharzyk K."/>
            <person name="Murdoch R.W."/>
            <person name="Higgins S."/>
            <person name="Loffler F."/>
        </authorList>
    </citation>
    <scope>NUCLEOTIDE SEQUENCE</scope>
</reference>
<dbReference type="GO" id="GO:0000105">
    <property type="term" value="P:L-histidine biosynthetic process"/>
    <property type="evidence" value="ECO:0007669"/>
    <property type="project" value="UniProtKB-UniPathway"/>
</dbReference>
<evidence type="ECO:0000256" key="2">
    <source>
        <dbReference type="ARBA" id="ARBA00005204"/>
    </source>
</evidence>
<dbReference type="SUPFAM" id="SSF101386">
    <property type="entry name" value="all-alpha NTP pyrophosphatases"/>
    <property type="match status" value="1"/>
</dbReference>
<evidence type="ECO:0000313" key="9">
    <source>
        <dbReference type="EMBL" id="MPN22871.1"/>
    </source>
</evidence>
<keyword evidence="5" id="KW-0547">Nucleotide-binding</keyword>
<evidence type="ECO:0000256" key="5">
    <source>
        <dbReference type="ARBA" id="ARBA00022741"/>
    </source>
</evidence>
<evidence type="ECO:0000256" key="7">
    <source>
        <dbReference type="ARBA" id="ARBA00022840"/>
    </source>
</evidence>
<dbReference type="EMBL" id="VSSQ01071211">
    <property type="protein sequence ID" value="MPN22871.1"/>
    <property type="molecule type" value="Genomic_DNA"/>
</dbReference>
<sequence length="47" mass="5584">MIIAAKNDEKSELVYEISDLLYHLTVLMVEKGVDYKDIDEELEKRRK</sequence>
<proteinExistence type="predicted"/>
<evidence type="ECO:0000256" key="1">
    <source>
        <dbReference type="ARBA" id="ARBA00001460"/>
    </source>
</evidence>
<accession>A0A645G7J4</accession>
<dbReference type="GO" id="GO:0005524">
    <property type="term" value="F:ATP binding"/>
    <property type="evidence" value="ECO:0007669"/>
    <property type="project" value="UniProtKB-KW"/>
</dbReference>
<comment type="caution">
    <text evidence="9">The sequence shown here is derived from an EMBL/GenBank/DDBJ whole genome shotgun (WGS) entry which is preliminary data.</text>
</comment>
<comment type="catalytic activity">
    <reaction evidence="1">
        <text>1-(5-phospho-beta-D-ribosyl)-ATP + H2O = 1-(5-phospho-beta-D-ribosyl)-5'-AMP + diphosphate + H(+)</text>
        <dbReference type="Rhea" id="RHEA:22828"/>
        <dbReference type="ChEBI" id="CHEBI:15377"/>
        <dbReference type="ChEBI" id="CHEBI:15378"/>
        <dbReference type="ChEBI" id="CHEBI:33019"/>
        <dbReference type="ChEBI" id="CHEBI:59457"/>
        <dbReference type="ChEBI" id="CHEBI:73183"/>
        <dbReference type="EC" id="3.6.1.31"/>
    </reaction>
</comment>
<dbReference type="GO" id="GO:0004636">
    <property type="term" value="F:phosphoribosyl-ATP diphosphatase activity"/>
    <property type="evidence" value="ECO:0007669"/>
    <property type="project" value="UniProtKB-EC"/>
</dbReference>
<dbReference type="CDD" id="cd11534">
    <property type="entry name" value="NTP-PPase_HisIE_like"/>
    <property type="match status" value="1"/>
</dbReference>
<protein>
    <recommendedName>
        <fullName evidence="3">phosphoribosyl-ATP diphosphatase</fullName>
        <ecNumber evidence="3">3.6.1.31</ecNumber>
    </recommendedName>
</protein>
<dbReference type="UniPathway" id="UPA00031">
    <property type="reaction ID" value="UER00007"/>
</dbReference>
<evidence type="ECO:0000256" key="4">
    <source>
        <dbReference type="ARBA" id="ARBA00022605"/>
    </source>
</evidence>
<evidence type="ECO:0000256" key="6">
    <source>
        <dbReference type="ARBA" id="ARBA00022801"/>
    </source>
</evidence>
<dbReference type="InterPro" id="IPR021130">
    <property type="entry name" value="PRib-ATP_PPHydrolase-like"/>
</dbReference>
<dbReference type="AlphaFoldDB" id="A0A645G7J4"/>
<keyword evidence="7" id="KW-0067">ATP-binding</keyword>
<name>A0A645G7J4_9ZZZZ</name>
<organism evidence="9">
    <name type="scientific">bioreactor metagenome</name>
    <dbReference type="NCBI Taxonomy" id="1076179"/>
    <lineage>
        <taxon>unclassified sequences</taxon>
        <taxon>metagenomes</taxon>
        <taxon>ecological metagenomes</taxon>
    </lineage>
</organism>
<keyword evidence="8" id="KW-0368">Histidine biosynthesis</keyword>
<keyword evidence="4" id="KW-0028">Amino-acid biosynthesis</keyword>
<dbReference type="NCBIfam" id="TIGR03188">
    <property type="entry name" value="histidine_hisI"/>
    <property type="match status" value="1"/>
</dbReference>
<comment type="pathway">
    <text evidence="2">Amino-acid biosynthesis; L-histidine biosynthesis; L-histidine from 5-phospho-alpha-D-ribose 1-diphosphate: step 2/9.</text>
</comment>
<dbReference type="InterPro" id="IPR008179">
    <property type="entry name" value="HisE"/>
</dbReference>
<dbReference type="Gene3D" id="1.10.287.1080">
    <property type="entry name" value="MazG-like"/>
    <property type="match status" value="1"/>
</dbReference>
<keyword evidence="6 9" id="KW-0378">Hydrolase</keyword>
<gene>
    <name evidence="9" type="primary">hisE_11</name>
    <name evidence="9" type="ORF">SDC9_170256</name>
</gene>
<evidence type="ECO:0000256" key="3">
    <source>
        <dbReference type="ARBA" id="ARBA00012414"/>
    </source>
</evidence>